<dbReference type="PANTHER" id="PTHR43756:SF3">
    <property type="entry name" value="CHOLINE MONOOXYGENASE, CHLOROPLASTIC"/>
    <property type="match status" value="1"/>
</dbReference>
<dbReference type="SUPFAM" id="SSF55961">
    <property type="entry name" value="Bet v1-like"/>
    <property type="match status" value="1"/>
</dbReference>
<evidence type="ECO:0000256" key="5">
    <source>
        <dbReference type="ARBA" id="ARBA00014931"/>
    </source>
</evidence>
<reference evidence="8" key="1">
    <citation type="journal article" date="2021" name="Open Biol.">
        <title>Shared evolutionary footprints suggest mitochondrial oxidative damage underlies multiple complex I losses in fungi.</title>
        <authorList>
            <person name="Schikora-Tamarit M.A."/>
            <person name="Marcet-Houben M."/>
            <person name="Nosek J."/>
            <person name="Gabaldon T."/>
        </authorList>
    </citation>
    <scope>NUCLEOTIDE SEQUENCE</scope>
    <source>
        <strain evidence="8">NCAIM Y.01608</strain>
    </source>
</reference>
<sequence length="318" mass="36799">MSELPKTVPATWYTSDKFIEAAKHKIYNKGWHFVSIVNAFSMHPELNDGQTEALQLDFVGNPFFGLCNVDDPYAVKSLNLRYGVYKDIVDGCTSDEEKAARIEKLEPVNHVVTKGGLVFVTHEKTPSQSLEEYFGNELGQFIDDKDFRSRTLRRRLVYECDYNFLTFIDGYQECLHCQYTHPGFSKVYPFEFYKVDTHTNFCRHHCNPVGDQKDAGLFLYFFPSCTLNQYGGGMGIFRANPVNGNKTRMEFEYFFDGTDEEFETYFKFARQVALEDIWLCEAAQQNLISGVYQQGLLHPKKEVGVVYYQSLVRERIMA</sequence>
<name>A0A1B7SHQ4_9ASCO</name>
<comment type="function">
    <text evidence="1">Catalyzes the first step of the osmoprotectant glycine betaine synthesis.</text>
</comment>
<evidence type="ECO:0000313" key="8">
    <source>
        <dbReference type="EMBL" id="KAH3678600.1"/>
    </source>
</evidence>
<dbReference type="Gene3D" id="2.102.10.10">
    <property type="entry name" value="Rieske [2Fe-2S] iron-sulphur domain"/>
    <property type="match status" value="1"/>
</dbReference>
<dbReference type="EC" id="1.14.15.7" evidence="4"/>
<dbReference type="Gene3D" id="3.90.380.10">
    <property type="entry name" value="Naphthalene 1,2-dioxygenase Alpha Subunit, Chain A, domain 1"/>
    <property type="match status" value="2"/>
</dbReference>
<protein>
    <recommendedName>
        <fullName evidence="5">Choline monooxygenase, chloroplastic</fullName>
        <ecNumber evidence="4">1.14.15.7</ecNumber>
    </recommendedName>
</protein>
<dbReference type="AlphaFoldDB" id="A0A1B7SHQ4"/>
<comment type="caution">
    <text evidence="8">The sequence shown here is derived from an EMBL/GenBank/DDBJ whole genome shotgun (WGS) entry which is preliminary data.</text>
</comment>
<comment type="similarity">
    <text evidence="3">Belongs to the choline monooxygenase family.</text>
</comment>
<feature type="domain" description="Aromatic-ring-hydroxylating dioxygenase alpha subunit C-terminal" evidence="7">
    <location>
        <begin position="216"/>
        <end position="316"/>
    </location>
</feature>
<evidence type="ECO:0000256" key="2">
    <source>
        <dbReference type="ARBA" id="ARBA00004866"/>
    </source>
</evidence>
<dbReference type="Proteomes" id="UP000788993">
    <property type="component" value="Unassembled WGS sequence"/>
</dbReference>
<evidence type="ECO:0000256" key="6">
    <source>
        <dbReference type="ARBA" id="ARBA00049097"/>
    </source>
</evidence>
<evidence type="ECO:0000256" key="3">
    <source>
        <dbReference type="ARBA" id="ARBA00010848"/>
    </source>
</evidence>
<organism evidence="8 9">
    <name type="scientific">Ogataea polymorpha</name>
    <dbReference type="NCBI Taxonomy" id="460523"/>
    <lineage>
        <taxon>Eukaryota</taxon>
        <taxon>Fungi</taxon>
        <taxon>Dikarya</taxon>
        <taxon>Ascomycota</taxon>
        <taxon>Saccharomycotina</taxon>
        <taxon>Pichiomycetes</taxon>
        <taxon>Pichiales</taxon>
        <taxon>Pichiaceae</taxon>
        <taxon>Ogataea</taxon>
    </lineage>
</organism>
<dbReference type="GO" id="GO:0019133">
    <property type="term" value="F:choline monooxygenase activity"/>
    <property type="evidence" value="ECO:0007669"/>
    <property type="project" value="UniProtKB-EC"/>
</dbReference>
<dbReference type="OrthoDB" id="426882at2759"/>
<dbReference type="InterPro" id="IPR036922">
    <property type="entry name" value="Rieske_2Fe-2S_sf"/>
</dbReference>
<dbReference type="CDD" id="cd00680">
    <property type="entry name" value="RHO_alpha_C"/>
    <property type="match status" value="1"/>
</dbReference>
<dbReference type="Pfam" id="PF00848">
    <property type="entry name" value="Ring_hydroxyl_A"/>
    <property type="match status" value="1"/>
</dbReference>
<evidence type="ECO:0000256" key="4">
    <source>
        <dbReference type="ARBA" id="ARBA00012763"/>
    </source>
</evidence>
<gene>
    <name evidence="8" type="ORF">OGATHE_000150</name>
</gene>
<dbReference type="PANTHER" id="PTHR43756">
    <property type="entry name" value="CHOLINE MONOOXYGENASE, CHLOROPLASTIC"/>
    <property type="match status" value="1"/>
</dbReference>
<dbReference type="EMBL" id="JAEUBD010000014">
    <property type="protein sequence ID" value="KAH3678600.1"/>
    <property type="molecule type" value="Genomic_DNA"/>
</dbReference>
<evidence type="ECO:0000256" key="1">
    <source>
        <dbReference type="ARBA" id="ARBA00002149"/>
    </source>
</evidence>
<accession>A0A1B7SHQ4</accession>
<proteinExistence type="inferred from homology"/>
<evidence type="ECO:0000313" key="9">
    <source>
        <dbReference type="Proteomes" id="UP000788993"/>
    </source>
</evidence>
<reference evidence="8" key="2">
    <citation type="submission" date="2021-01" db="EMBL/GenBank/DDBJ databases">
        <authorList>
            <person name="Schikora-Tamarit M.A."/>
        </authorList>
    </citation>
    <scope>NUCLEOTIDE SEQUENCE</scope>
    <source>
        <strain evidence="8">NCAIM Y.01608</strain>
    </source>
</reference>
<comment type="pathway">
    <text evidence="2">Amine and polyamine biosynthesis; betaine biosynthesis via choline pathway; betaine aldehyde from choline (monooxygenase route): step 1/1.</text>
</comment>
<dbReference type="InterPro" id="IPR015879">
    <property type="entry name" value="Ring_hydroxy_dOase_asu_C_dom"/>
</dbReference>
<evidence type="ECO:0000259" key="7">
    <source>
        <dbReference type="Pfam" id="PF00848"/>
    </source>
</evidence>
<dbReference type="GO" id="GO:0005506">
    <property type="term" value="F:iron ion binding"/>
    <property type="evidence" value="ECO:0007669"/>
    <property type="project" value="InterPro"/>
</dbReference>
<dbReference type="GO" id="GO:0051537">
    <property type="term" value="F:2 iron, 2 sulfur cluster binding"/>
    <property type="evidence" value="ECO:0007669"/>
    <property type="project" value="InterPro"/>
</dbReference>
<dbReference type="InterPro" id="IPR001663">
    <property type="entry name" value="Rng_hydr_dOase-A"/>
</dbReference>
<keyword evidence="9" id="KW-1185">Reference proteome</keyword>
<comment type="catalytic activity">
    <reaction evidence="6">
        <text>choline + 2 reduced [2Fe-2S]-[ferredoxin] + O2 + 2 H(+) = betaine aldehyde hydrate + 2 oxidized [2Fe-2S]-[ferredoxin] + H2O</text>
        <dbReference type="Rhea" id="RHEA:17769"/>
        <dbReference type="Rhea" id="RHEA-COMP:10000"/>
        <dbReference type="Rhea" id="RHEA-COMP:10001"/>
        <dbReference type="ChEBI" id="CHEBI:15354"/>
        <dbReference type="ChEBI" id="CHEBI:15377"/>
        <dbReference type="ChEBI" id="CHEBI:15378"/>
        <dbReference type="ChEBI" id="CHEBI:15379"/>
        <dbReference type="ChEBI" id="CHEBI:15870"/>
        <dbReference type="ChEBI" id="CHEBI:33737"/>
        <dbReference type="ChEBI" id="CHEBI:33738"/>
        <dbReference type="EC" id="1.14.15.7"/>
    </reaction>
</comment>
<dbReference type="RefSeq" id="XP_018210952.1">
    <property type="nucleotide sequence ID" value="XM_018354589.1"/>
</dbReference>